<gene>
    <name evidence="1" type="ORF">MRB53_034245</name>
</gene>
<proteinExistence type="predicted"/>
<protein>
    <submittedName>
        <fullName evidence="1">Uncharacterized protein</fullName>
    </submittedName>
</protein>
<accession>A0ACC2KXH5</accession>
<dbReference type="Proteomes" id="UP001234297">
    <property type="component" value="Chromosome 11"/>
</dbReference>
<comment type="caution">
    <text evidence="1">The sequence shown here is derived from an EMBL/GenBank/DDBJ whole genome shotgun (WGS) entry which is preliminary data.</text>
</comment>
<keyword evidence="2" id="KW-1185">Reference proteome</keyword>
<evidence type="ECO:0000313" key="1">
    <source>
        <dbReference type="EMBL" id="KAJ8625715.1"/>
    </source>
</evidence>
<evidence type="ECO:0000313" key="2">
    <source>
        <dbReference type="Proteomes" id="UP001234297"/>
    </source>
</evidence>
<organism evidence="1 2">
    <name type="scientific">Persea americana</name>
    <name type="common">Avocado</name>
    <dbReference type="NCBI Taxonomy" id="3435"/>
    <lineage>
        <taxon>Eukaryota</taxon>
        <taxon>Viridiplantae</taxon>
        <taxon>Streptophyta</taxon>
        <taxon>Embryophyta</taxon>
        <taxon>Tracheophyta</taxon>
        <taxon>Spermatophyta</taxon>
        <taxon>Magnoliopsida</taxon>
        <taxon>Magnoliidae</taxon>
        <taxon>Laurales</taxon>
        <taxon>Lauraceae</taxon>
        <taxon>Persea</taxon>
    </lineage>
</organism>
<dbReference type="EMBL" id="CM056819">
    <property type="protein sequence ID" value="KAJ8625715.1"/>
    <property type="molecule type" value="Genomic_DNA"/>
</dbReference>
<sequence>MASSSSFRHFRLRRSLSFWFVFFLCTSLFVRTVFAAQPQKNGSLGRRILATEKEEESNKKEDQSKPIKSIKISTNSTTKATIEKKNQFKGTTNSTRTKTTLFKTKLNNLTSTLYTSKPTKPNSVSIKKSADLIKSSTLKNKTTSTKSPKLSSEKKTIETKTSTNEKLDPLEQQQKSQQSSDKKAKDQKTIKEKGKSQYPGLPYTDGDEDDDFIAEFRDLPYKFHEAILPDLEKISTTSKAYISIANKEFTQGFKPLVGNKYASSVASFTSCIFLFLPLLLVSLLFNQIRTYISLQKILIFIQVYLAVYFATLSLAYFATGLEPLKFFYATSTSSYMAMQVFQTLGYVMYLLMQLLNLVVVFSAKDSGVGLKFLGLAQSIVGLAVGCHYYAAVFHRVVVGKPPKTNWKIHGIYAMCFIVICLFAKVERRKKAYLQEGGGDDGKKS</sequence>
<name>A0ACC2KXH5_PERAE</name>
<reference evidence="1 2" key="1">
    <citation type="journal article" date="2022" name="Hortic Res">
        <title>A haplotype resolved chromosomal level avocado genome allows analysis of novel avocado genes.</title>
        <authorList>
            <person name="Nath O."/>
            <person name="Fletcher S.J."/>
            <person name="Hayward A."/>
            <person name="Shaw L.M."/>
            <person name="Masouleh A.K."/>
            <person name="Furtado A."/>
            <person name="Henry R.J."/>
            <person name="Mitter N."/>
        </authorList>
    </citation>
    <scope>NUCLEOTIDE SEQUENCE [LARGE SCALE GENOMIC DNA]</scope>
    <source>
        <strain evidence="2">cv. Hass</strain>
    </source>
</reference>